<sequence>MQPHDSAPSHDLAPLTPRAAYRPRTPRAHARYEEAALASAYEDGLMPDEVLGILAGRKVAEAFPVRWGESPEAYASRAVSEMFVSYLQ</sequence>
<feature type="compositionally biased region" description="Low complexity" evidence="1">
    <location>
        <begin position="12"/>
        <end position="23"/>
    </location>
</feature>
<keyword evidence="3" id="KW-1185">Reference proteome</keyword>
<dbReference type="RefSeq" id="WP_238205277.1">
    <property type="nucleotide sequence ID" value="NZ_BPQE01000021.1"/>
</dbReference>
<organism evidence="2 3">
    <name type="scientific">Methylobacterium aerolatum</name>
    <dbReference type="NCBI Taxonomy" id="418708"/>
    <lineage>
        <taxon>Bacteria</taxon>
        <taxon>Pseudomonadati</taxon>
        <taxon>Pseudomonadota</taxon>
        <taxon>Alphaproteobacteria</taxon>
        <taxon>Hyphomicrobiales</taxon>
        <taxon>Methylobacteriaceae</taxon>
        <taxon>Methylobacterium</taxon>
    </lineage>
</organism>
<evidence type="ECO:0000313" key="2">
    <source>
        <dbReference type="EMBL" id="MDQ0449629.1"/>
    </source>
</evidence>
<protein>
    <submittedName>
        <fullName evidence="2">Uncharacterized protein</fullName>
    </submittedName>
</protein>
<reference evidence="2 3" key="1">
    <citation type="submission" date="2023-07" db="EMBL/GenBank/DDBJ databases">
        <title>Genomic Encyclopedia of Type Strains, Phase IV (KMG-IV): sequencing the most valuable type-strain genomes for metagenomic binning, comparative biology and taxonomic classification.</title>
        <authorList>
            <person name="Goeker M."/>
        </authorList>
    </citation>
    <scope>NUCLEOTIDE SEQUENCE [LARGE SCALE GENOMIC DNA]</scope>
    <source>
        <strain evidence="2 3">DSM 19013</strain>
    </source>
</reference>
<gene>
    <name evidence="2" type="ORF">QO012_004151</name>
</gene>
<accession>A0ABU0I4U8</accession>
<comment type="caution">
    <text evidence="2">The sequence shown here is derived from an EMBL/GenBank/DDBJ whole genome shotgun (WGS) entry which is preliminary data.</text>
</comment>
<evidence type="ECO:0000256" key="1">
    <source>
        <dbReference type="SAM" id="MobiDB-lite"/>
    </source>
</evidence>
<name>A0ABU0I4U8_9HYPH</name>
<evidence type="ECO:0000313" key="3">
    <source>
        <dbReference type="Proteomes" id="UP001231124"/>
    </source>
</evidence>
<dbReference type="EMBL" id="JAUSVP010000016">
    <property type="protein sequence ID" value="MDQ0449629.1"/>
    <property type="molecule type" value="Genomic_DNA"/>
</dbReference>
<dbReference type="Proteomes" id="UP001231124">
    <property type="component" value="Unassembled WGS sequence"/>
</dbReference>
<proteinExistence type="predicted"/>
<feature type="region of interest" description="Disordered" evidence="1">
    <location>
        <begin position="1"/>
        <end position="26"/>
    </location>
</feature>